<protein>
    <recommendedName>
        <fullName evidence="13">Squalene monooxygenase</fullName>
        <ecNumber evidence="13">1.14.14.17</ecNumber>
    </recommendedName>
</protein>
<keyword evidence="16" id="KW-1185">Reference proteome</keyword>
<comment type="catalytic activity">
    <reaction evidence="13">
        <text>squalene + reduced [NADPH--hemoprotein reductase] + O2 = (S)-2,3-epoxysqualene + oxidized [NADPH--hemoprotein reductase] + H2O + H(+)</text>
        <dbReference type="Rhea" id="RHEA:25282"/>
        <dbReference type="Rhea" id="RHEA-COMP:11964"/>
        <dbReference type="Rhea" id="RHEA-COMP:11965"/>
        <dbReference type="ChEBI" id="CHEBI:15377"/>
        <dbReference type="ChEBI" id="CHEBI:15378"/>
        <dbReference type="ChEBI" id="CHEBI:15379"/>
        <dbReference type="ChEBI" id="CHEBI:15440"/>
        <dbReference type="ChEBI" id="CHEBI:15441"/>
        <dbReference type="ChEBI" id="CHEBI:57618"/>
        <dbReference type="ChEBI" id="CHEBI:58210"/>
        <dbReference type="EC" id="1.14.14.17"/>
    </reaction>
</comment>
<evidence type="ECO:0000256" key="13">
    <source>
        <dbReference type="RuleBase" id="RU367121"/>
    </source>
</evidence>
<evidence type="ECO:0000256" key="9">
    <source>
        <dbReference type="ARBA" id="ARBA00022848"/>
    </source>
</evidence>
<comment type="subcellular location">
    <subcellularLocation>
        <location evidence="3 13">Endoplasmic reticulum membrane</location>
        <topology evidence="3 13">Multi-pass membrane protein</topology>
    </subcellularLocation>
    <subcellularLocation>
        <location evidence="2">Microsome membrane</location>
        <topology evidence="2">Multi-pass membrane protein</topology>
    </subcellularLocation>
</comment>
<dbReference type="PRINTS" id="PR00420">
    <property type="entry name" value="RNGMNOXGNASE"/>
</dbReference>
<evidence type="ECO:0000256" key="5">
    <source>
        <dbReference type="ARBA" id="ARBA00022630"/>
    </source>
</evidence>
<keyword evidence="8 13" id="KW-0274">FAD</keyword>
<keyword evidence="11 13" id="KW-0560">Oxidoreductase</keyword>
<dbReference type="InterPro" id="IPR013698">
    <property type="entry name" value="Squalene_epoxidase"/>
</dbReference>
<evidence type="ECO:0000256" key="3">
    <source>
        <dbReference type="ARBA" id="ARBA00004477"/>
    </source>
</evidence>
<reference evidence="15" key="1">
    <citation type="journal article" date="2020" name="Microb. Genom.">
        <title>Genetic diversity of clinical and environmental Mucorales isolates obtained from an investigation of mucormycosis cases among solid organ transplant recipients.</title>
        <authorList>
            <person name="Nguyen M.H."/>
            <person name="Kaul D."/>
            <person name="Muto C."/>
            <person name="Cheng S.J."/>
            <person name="Richter R.A."/>
            <person name="Bruno V.M."/>
            <person name="Liu G."/>
            <person name="Beyhan S."/>
            <person name="Sundermann A.J."/>
            <person name="Mounaud S."/>
            <person name="Pasculle A.W."/>
            <person name="Nierman W.C."/>
            <person name="Driscoll E."/>
            <person name="Cumbie R."/>
            <person name="Clancy C.J."/>
            <person name="Dupont C.L."/>
        </authorList>
    </citation>
    <scope>NUCLEOTIDE SEQUENCE</scope>
    <source>
        <strain evidence="15">GL11</strain>
    </source>
</reference>
<comment type="cofactor">
    <cofactor evidence="1 13">
        <name>FAD</name>
        <dbReference type="ChEBI" id="CHEBI:57692"/>
    </cofactor>
</comment>
<dbReference type="FunFam" id="3.50.50.60:FF:000166">
    <property type="entry name" value="Squalene monooxygenase Erg1"/>
    <property type="match status" value="1"/>
</dbReference>
<feature type="domain" description="Squalene epoxidase" evidence="14">
    <location>
        <begin position="167"/>
        <end position="416"/>
    </location>
</feature>
<dbReference type="Proteomes" id="UP000716291">
    <property type="component" value="Unassembled WGS sequence"/>
</dbReference>
<dbReference type="OrthoDB" id="1678617at2759"/>
<evidence type="ECO:0000256" key="6">
    <source>
        <dbReference type="ARBA" id="ARBA00022692"/>
    </source>
</evidence>
<evidence type="ECO:0000256" key="10">
    <source>
        <dbReference type="ARBA" id="ARBA00022989"/>
    </source>
</evidence>
<keyword evidence="7 13" id="KW-0256">Endoplasmic reticulum</keyword>
<comment type="similarity">
    <text evidence="4 13">Belongs to the squalene monooxygenase family.</text>
</comment>
<dbReference type="GO" id="GO:0004506">
    <property type="term" value="F:squalene monooxygenase activity"/>
    <property type="evidence" value="ECO:0007669"/>
    <property type="project" value="UniProtKB-UniRule"/>
</dbReference>
<dbReference type="SUPFAM" id="SSF51905">
    <property type="entry name" value="FAD/NAD(P)-binding domain"/>
    <property type="match status" value="1"/>
</dbReference>
<evidence type="ECO:0000313" key="16">
    <source>
        <dbReference type="Proteomes" id="UP000716291"/>
    </source>
</evidence>
<organism evidence="15 16">
    <name type="scientific">Rhizopus oryzae</name>
    <name type="common">Mucormycosis agent</name>
    <name type="synonym">Rhizopus arrhizus var. delemar</name>
    <dbReference type="NCBI Taxonomy" id="64495"/>
    <lineage>
        <taxon>Eukaryota</taxon>
        <taxon>Fungi</taxon>
        <taxon>Fungi incertae sedis</taxon>
        <taxon>Mucoromycota</taxon>
        <taxon>Mucoromycotina</taxon>
        <taxon>Mucoromycetes</taxon>
        <taxon>Mucorales</taxon>
        <taxon>Mucorineae</taxon>
        <taxon>Rhizopodaceae</taxon>
        <taxon>Rhizopus</taxon>
    </lineage>
</organism>
<dbReference type="GO" id="GO:0050660">
    <property type="term" value="F:flavin adenine dinucleotide binding"/>
    <property type="evidence" value="ECO:0007669"/>
    <property type="project" value="UniProtKB-UniRule"/>
</dbReference>
<accession>A0A9P6X2J4</accession>
<gene>
    <name evidence="15" type="ORF">G6F64_009666</name>
</gene>
<evidence type="ECO:0000256" key="11">
    <source>
        <dbReference type="ARBA" id="ARBA00023002"/>
    </source>
</evidence>
<evidence type="ECO:0000256" key="2">
    <source>
        <dbReference type="ARBA" id="ARBA00004154"/>
    </source>
</evidence>
<dbReference type="Gene3D" id="3.50.50.60">
    <property type="entry name" value="FAD/NAD(P)-binding domain"/>
    <property type="match status" value="1"/>
</dbReference>
<evidence type="ECO:0000256" key="4">
    <source>
        <dbReference type="ARBA" id="ARBA00008802"/>
    </source>
</evidence>
<dbReference type="EMBL" id="JAANQT010001809">
    <property type="protein sequence ID" value="KAG1303900.1"/>
    <property type="molecule type" value="Genomic_DNA"/>
</dbReference>
<evidence type="ECO:0000256" key="8">
    <source>
        <dbReference type="ARBA" id="ARBA00022827"/>
    </source>
</evidence>
<dbReference type="Pfam" id="PF08491">
    <property type="entry name" value="SE"/>
    <property type="match status" value="1"/>
</dbReference>
<comment type="caution">
    <text evidence="15">The sequence shown here is derived from an EMBL/GenBank/DDBJ whole genome shotgun (WGS) entry which is preliminary data.</text>
</comment>
<comment type="function">
    <text evidence="13">Catalyzes the stereospecific oxidation of squalene to (S)-2,3-epoxysqualene, and is considered to be a rate-limiting enzyme in steroid biosynthesis.</text>
</comment>
<keyword evidence="12" id="KW-0472">Membrane</keyword>
<dbReference type="EC" id="1.14.14.17" evidence="13"/>
<keyword evidence="6" id="KW-0812">Transmembrane</keyword>
<dbReference type="PANTHER" id="PTHR10835">
    <property type="entry name" value="SQUALENE MONOOXYGENASE"/>
    <property type="match status" value="1"/>
</dbReference>
<dbReference type="GO" id="GO:0006696">
    <property type="term" value="P:ergosterol biosynthetic process"/>
    <property type="evidence" value="ECO:0007669"/>
    <property type="project" value="TreeGrafter"/>
</dbReference>
<evidence type="ECO:0000256" key="1">
    <source>
        <dbReference type="ARBA" id="ARBA00001974"/>
    </source>
</evidence>
<name>A0A9P6X2J4_RHIOR</name>
<dbReference type="GO" id="GO:0005789">
    <property type="term" value="C:endoplasmic reticulum membrane"/>
    <property type="evidence" value="ECO:0007669"/>
    <property type="project" value="UniProtKB-SubCell"/>
</dbReference>
<evidence type="ECO:0000259" key="14">
    <source>
        <dbReference type="Pfam" id="PF08491"/>
    </source>
</evidence>
<dbReference type="AlphaFoldDB" id="A0A9P6X2J4"/>
<dbReference type="InterPro" id="IPR040125">
    <property type="entry name" value="Squalene_monox"/>
</dbReference>
<keyword evidence="9" id="KW-0492">Microsome</keyword>
<evidence type="ECO:0000313" key="15">
    <source>
        <dbReference type="EMBL" id="KAG1303900.1"/>
    </source>
</evidence>
<keyword evidence="5 13" id="KW-0285">Flavoprotein</keyword>
<proteinExistence type="inferred from homology"/>
<keyword evidence="10" id="KW-1133">Transmembrane helix</keyword>
<dbReference type="PANTHER" id="PTHR10835:SF0">
    <property type="entry name" value="SQUALENE MONOOXYGENASE"/>
    <property type="match status" value="1"/>
</dbReference>
<evidence type="ECO:0000256" key="12">
    <source>
        <dbReference type="ARBA" id="ARBA00023136"/>
    </source>
</evidence>
<dbReference type="InterPro" id="IPR036188">
    <property type="entry name" value="FAD/NAD-bd_sf"/>
</dbReference>
<sequence>MSPVEPIAEFDLIIVGAGIIGCSAAKAFGSSGRKVLLLERDLSEPDRIVGELLQPGGINALKELGLEDCVEGIDGIPCYGYGVLYNNDVVHIPYPIDEITKKKAVGKSFHHGRFISNLRKAASATENVTVKELTVTSLIRSKEEEAPEKVVGVTTLDKSNQELKFYAPLTIVCDGIFSKFRKELTVKTPDVRSNFVGFIMKDLELPLPNHGHVILTKPSPILMYQIGKRDTRVLVDVPGKLPSASNGDLKQYMKDTVAPNLPDSVRPKFLKALETERLRSMPNGFLPPSLNDVEGMIVLGDAMNIRHPLTGGGMTVAFNDVVLLKELLSPENIPSFAETNLILEQMSTFHWKRKKYCTAINVLAMALYRIFAADNNHDLLVLLRGCFAYFQLGGERVDGPVGLLSGLIQQPMILFIKKLLRVRFKPDGYFDPEELIQCNIHKALATMNMLSSIDVNPYDFSKLLSTRFSAHIVLLQFEYGFAINRFTSPQLHALEEAQDTCIRRIYGA</sequence>
<evidence type="ECO:0000256" key="7">
    <source>
        <dbReference type="ARBA" id="ARBA00022824"/>
    </source>
</evidence>